<protein>
    <recommendedName>
        <fullName evidence="4 5">Peptide chain release factor 1</fullName>
        <shortName evidence="4">RF-1</shortName>
    </recommendedName>
</protein>
<evidence type="ECO:0000256" key="3">
    <source>
        <dbReference type="ARBA" id="ARBA00022917"/>
    </source>
</evidence>
<feature type="coiled-coil region" evidence="6">
    <location>
        <begin position="44"/>
        <end position="91"/>
    </location>
</feature>
<feature type="modified residue" description="N5-methylglutamine" evidence="4">
    <location>
        <position position="230"/>
    </location>
</feature>
<name>A0ABS6IIC9_9HYPH</name>
<dbReference type="NCBIfam" id="TIGR00019">
    <property type="entry name" value="prfA"/>
    <property type="match status" value="1"/>
</dbReference>
<dbReference type="SMART" id="SM00937">
    <property type="entry name" value="PCRF"/>
    <property type="match status" value="1"/>
</dbReference>
<accession>A0ABS6IIC9</accession>
<evidence type="ECO:0000256" key="2">
    <source>
        <dbReference type="ARBA" id="ARBA00022481"/>
    </source>
</evidence>
<dbReference type="Proteomes" id="UP000727907">
    <property type="component" value="Unassembled WGS sequence"/>
</dbReference>
<dbReference type="HAMAP" id="MF_00093">
    <property type="entry name" value="Rel_fac_1"/>
    <property type="match status" value="1"/>
</dbReference>
<dbReference type="EMBL" id="JAHOPB010000001">
    <property type="protein sequence ID" value="MBU8874351.1"/>
    <property type="molecule type" value="Genomic_DNA"/>
</dbReference>
<comment type="function">
    <text evidence="1 4">Peptide chain release factor 1 directs the termination of translation in response to the peptide chain termination codons UAG and UAA.</text>
</comment>
<evidence type="ECO:0000313" key="8">
    <source>
        <dbReference type="EMBL" id="MBU8874351.1"/>
    </source>
</evidence>
<sequence>MSLLLKLNQVVTRHAELQAALSAGTLDSQKFVAASKEYADLGPLVEAVNEWHKAERELKDAEAMAADPDMKAMAEEEAAELKKRLPELERTVKRMLLPKDAADEKNAILEIRAGTGGDEAALFAADLFRMYQRYAAEKGWKFEVMELSDTGIGGYREAIATVTGRSVFARLKFESGVHRVQRVPATEAQGRIHTSAATVAVLPEAEEVDIKIDEKDLRIDVFRASGPGGQSVNTTDSAVRITHIPTGVVVSQQDEKSQHKNRAKAMKILRARLYDAERQRLDDLRSADRKGQVGSGDRSERIRTYNFPQSRVTDHRINLTLYNLAEVLDGRGLDAIVDALTADDEASRLAELAA</sequence>
<keyword evidence="4" id="KW-0963">Cytoplasm</keyword>
<keyword evidence="6" id="KW-0175">Coiled coil</keyword>
<evidence type="ECO:0000259" key="7">
    <source>
        <dbReference type="PROSITE" id="PS00745"/>
    </source>
</evidence>
<dbReference type="PANTHER" id="PTHR43804:SF7">
    <property type="entry name" value="LD18447P"/>
    <property type="match status" value="1"/>
</dbReference>
<evidence type="ECO:0000256" key="6">
    <source>
        <dbReference type="SAM" id="Coils"/>
    </source>
</evidence>
<evidence type="ECO:0000256" key="5">
    <source>
        <dbReference type="NCBIfam" id="TIGR00019"/>
    </source>
</evidence>
<comment type="similarity">
    <text evidence="4">Belongs to the prokaryotic/mitochondrial release factor family.</text>
</comment>
<dbReference type="InterPro" id="IPR004373">
    <property type="entry name" value="RF-1"/>
</dbReference>
<keyword evidence="2 4" id="KW-0488">Methylation</keyword>
<feature type="domain" description="Prokaryotic-type class I peptide chain release factors" evidence="7">
    <location>
        <begin position="223"/>
        <end position="239"/>
    </location>
</feature>
<evidence type="ECO:0000256" key="1">
    <source>
        <dbReference type="ARBA" id="ARBA00002986"/>
    </source>
</evidence>
<dbReference type="PANTHER" id="PTHR43804">
    <property type="entry name" value="LD18447P"/>
    <property type="match status" value="1"/>
</dbReference>
<comment type="PTM">
    <text evidence="4">Methylated by PrmC. Methylation increases the termination efficiency of RF1.</text>
</comment>
<organism evidence="8 9">
    <name type="scientific">Reyranella humidisoli</name>
    <dbReference type="NCBI Taxonomy" id="2849149"/>
    <lineage>
        <taxon>Bacteria</taxon>
        <taxon>Pseudomonadati</taxon>
        <taxon>Pseudomonadota</taxon>
        <taxon>Alphaproteobacteria</taxon>
        <taxon>Hyphomicrobiales</taxon>
        <taxon>Reyranellaceae</taxon>
        <taxon>Reyranella</taxon>
    </lineage>
</organism>
<reference evidence="8 9" key="1">
    <citation type="submission" date="2021-06" db="EMBL/GenBank/DDBJ databases">
        <authorList>
            <person name="Lee D.H."/>
        </authorList>
    </citation>
    <scope>NUCLEOTIDE SEQUENCE [LARGE SCALE GENOMIC DNA]</scope>
    <source>
        <strain evidence="8 9">MMS21-HV4-11</strain>
    </source>
</reference>
<gene>
    <name evidence="4 8" type="primary">prfA</name>
    <name evidence="8" type="ORF">KQ910_11285</name>
</gene>
<dbReference type="InterPro" id="IPR050057">
    <property type="entry name" value="Prokaryotic/Mito_RF"/>
</dbReference>
<proteinExistence type="inferred from homology"/>
<dbReference type="NCBIfam" id="NF001859">
    <property type="entry name" value="PRK00591.1"/>
    <property type="match status" value="1"/>
</dbReference>
<dbReference type="Pfam" id="PF00472">
    <property type="entry name" value="RF-1"/>
    <property type="match status" value="1"/>
</dbReference>
<dbReference type="RefSeq" id="WP_216959696.1">
    <property type="nucleotide sequence ID" value="NZ_JAHOPB010000001.1"/>
</dbReference>
<evidence type="ECO:0000256" key="4">
    <source>
        <dbReference type="HAMAP-Rule" id="MF_00093"/>
    </source>
</evidence>
<evidence type="ECO:0000313" key="9">
    <source>
        <dbReference type="Proteomes" id="UP000727907"/>
    </source>
</evidence>
<keyword evidence="3 4" id="KW-0648">Protein biosynthesis</keyword>
<dbReference type="PROSITE" id="PS00745">
    <property type="entry name" value="RF_PROK_I"/>
    <property type="match status" value="1"/>
</dbReference>
<dbReference type="Pfam" id="PF03462">
    <property type="entry name" value="PCRF"/>
    <property type="match status" value="1"/>
</dbReference>
<keyword evidence="9" id="KW-1185">Reference proteome</keyword>
<comment type="caution">
    <text evidence="8">The sequence shown here is derived from an EMBL/GenBank/DDBJ whole genome shotgun (WGS) entry which is preliminary data.</text>
</comment>
<comment type="subcellular location">
    <subcellularLocation>
        <location evidence="4">Cytoplasm</location>
    </subcellularLocation>
</comment>
<dbReference type="InterPro" id="IPR005139">
    <property type="entry name" value="PCRF"/>
</dbReference>
<dbReference type="InterPro" id="IPR000352">
    <property type="entry name" value="Pep_chain_release_fac_I"/>
</dbReference>